<name>A0A0L8GD99_OCTBM</name>
<dbReference type="AlphaFoldDB" id="A0A0L8GD99"/>
<organism evidence="2">
    <name type="scientific">Octopus bimaculoides</name>
    <name type="common">California two-spotted octopus</name>
    <dbReference type="NCBI Taxonomy" id="37653"/>
    <lineage>
        <taxon>Eukaryota</taxon>
        <taxon>Metazoa</taxon>
        <taxon>Spiralia</taxon>
        <taxon>Lophotrochozoa</taxon>
        <taxon>Mollusca</taxon>
        <taxon>Cephalopoda</taxon>
        <taxon>Coleoidea</taxon>
        <taxon>Octopodiformes</taxon>
        <taxon>Octopoda</taxon>
        <taxon>Incirrata</taxon>
        <taxon>Octopodidae</taxon>
        <taxon>Octopus</taxon>
    </lineage>
</organism>
<evidence type="ECO:0000313" key="2">
    <source>
        <dbReference type="EMBL" id="KOF74996.1"/>
    </source>
</evidence>
<feature type="compositionally biased region" description="Basic and acidic residues" evidence="1">
    <location>
        <begin position="60"/>
        <end position="74"/>
    </location>
</feature>
<sequence length="214" mass="24848">MRPNEGGREGGESKREGGEQERARARKRKQERVRERKRERERVKERFNNSRGQEEEEKEENGKTADNKREREMRMLTIAATSRGGGGGSESSSPPSPPPPPTTTTSRYYHHQRHTYVNKHQARKRARKEAFGQLPSVPIHFQYVRFDNLRRYLRGFLSLRIRILNEMFTKPSRRGSIKYNASLSRLTGGICDSDGREIVWYSFSGSLYSEISDV</sequence>
<gene>
    <name evidence="2" type="ORF">OCBIM_22035402mg</name>
</gene>
<dbReference type="EMBL" id="KQ422367">
    <property type="protein sequence ID" value="KOF74996.1"/>
    <property type="molecule type" value="Genomic_DNA"/>
</dbReference>
<evidence type="ECO:0000256" key="1">
    <source>
        <dbReference type="SAM" id="MobiDB-lite"/>
    </source>
</evidence>
<protein>
    <submittedName>
        <fullName evidence="2">Uncharacterized protein</fullName>
    </submittedName>
</protein>
<feature type="region of interest" description="Disordered" evidence="1">
    <location>
        <begin position="1"/>
        <end position="109"/>
    </location>
</feature>
<accession>A0A0L8GD99</accession>
<reference evidence="2" key="1">
    <citation type="submission" date="2015-07" db="EMBL/GenBank/DDBJ databases">
        <title>MeaNS - Measles Nucleotide Surveillance Program.</title>
        <authorList>
            <person name="Tran T."/>
            <person name="Druce J."/>
        </authorList>
    </citation>
    <scope>NUCLEOTIDE SEQUENCE</scope>
    <source>
        <strain evidence="2">UCB-OBI-ISO-001</strain>
        <tissue evidence="2">Gonad</tissue>
    </source>
</reference>
<proteinExistence type="predicted"/>
<feature type="compositionally biased region" description="Basic and acidic residues" evidence="1">
    <location>
        <begin position="32"/>
        <end position="48"/>
    </location>
</feature>
<feature type="compositionally biased region" description="Basic and acidic residues" evidence="1">
    <location>
        <begin position="1"/>
        <end position="23"/>
    </location>
</feature>